<comment type="caution">
    <text evidence="3">The sequence shown here is derived from an EMBL/GenBank/DDBJ whole genome shotgun (WGS) entry which is preliminary data.</text>
</comment>
<proteinExistence type="predicted"/>
<keyword evidence="4" id="KW-1185">Reference proteome</keyword>
<gene>
    <name evidence="3" type="ORF">TSAR_003174</name>
</gene>
<sequence length="146" mass="16997">MSLWIFLIREKQLFFNFLTIFFMAIFGFLKNTILRYFNHPIATNNSTIMYLKKRPKTAAHTPPPPEGQKAAKKPREREAVVQTLSLAQRTNPLTMIIVDEGYLEALITSEKFKRFRNAMREEVDKIPFELPLPHFEESFYKGGGAL</sequence>
<keyword evidence="2" id="KW-0472">Membrane</keyword>
<feature type="region of interest" description="Disordered" evidence="1">
    <location>
        <begin position="54"/>
        <end position="76"/>
    </location>
</feature>
<reference evidence="3 4" key="1">
    <citation type="journal article" date="2017" name="Curr. Biol.">
        <title>The Evolution of Venom by Co-option of Single-Copy Genes.</title>
        <authorList>
            <person name="Martinson E.O."/>
            <person name="Mrinalini"/>
            <person name="Kelkar Y.D."/>
            <person name="Chang C.H."/>
            <person name="Werren J.H."/>
        </authorList>
    </citation>
    <scope>NUCLEOTIDE SEQUENCE [LARGE SCALE GENOMIC DNA]</scope>
    <source>
        <strain evidence="3 4">Alberta</strain>
        <tissue evidence="3">Whole body</tissue>
    </source>
</reference>
<evidence type="ECO:0000256" key="2">
    <source>
        <dbReference type="SAM" id="Phobius"/>
    </source>
</evidence>
<dbReference type="AlphaFoldDB" id="A0A232EFE2"/>
<feature type="transmembrane region" description="Helical" evidence="2">
    <location>
        <begin position="12"/>
        <end position="29"/>
    </location>
</feature>
<accession>A0A232EFE2</accession>
<evidence type="ECO:0000313" key="4">
    <source>
        <dbReference type="Proteomes" id="UP000215335"/>
    </source>
</evidence>
<name>A0A232EFE2_9HYME</name>
<dbReference type="Proteomes" id="UP000215335">
    <property type="component" value="Unassembled WGS sequence"/>
</dbReference>
<organism evidence="3 4">
    <name type="scientific">Trichomalopsis sarcophagae</name>
    <dbReference type="NCBI Taxonomy" id="543379"/>
    <lineage>
        <taxon>Eukaryota</taxon>
        <taxon>Metazoa</taxon>
        <taxon>Ecdysozoa</taxon>
        <taxon>Arthropoda</taxon>
        <taxon>Hexapoda</taxon>
        <taxon>Insecta</taxon>
        <taxon>Pterygota</taxon>
        <taxon>Neoptera</taxon>
        <taxon>Endopterygota</taxon>
        <taxon>Hymenoptera</taxon>
        <taxon>Apocrita</taxon>
        <taxon>Proctotrupomorpha</taxon>
        <taxon>Chalcidoidea</taxon>
        <taxon>Pteromalidae</taxon>
        <taxon>Pteromalinae</taxon>
        <taxon>Trichomalopsis</taxon>
    </lineage>
</organism>
<keyword evidence="2" id="KW-1133">Transmembrane helix</keyword>
<evidence type="ECO:0000313" key="3">
    <source>
        <dbReference type="EMBL" id="OXU17071.1"/>
    </source>
</evidence>
<evidence type="ECO:0000256" key="1">
    <source>
        <dbReference type="SAM" id="MobiDB-lite"/>
    </source>
</evidence>
<keyword evidence="2" id="KW-0812">Transmembrane</keyword>
<dbReference type="EMBL" id="NNAY01005047">
    <property type="protein sequence ID" value="OXU17071.1"/>
    <property type="molecule type" value="Genomic_DNA"/>
</dbReference>
<protein>
    <submittedName>
        <fullName evidence="3">Uncharacterized protein</fullName>
    </submittedName>
</protein>